<accession>A0A2T4HS66</accession>
<name>A0A2T4HS66_9SPHN</name>
<evidence type="ECO:0000256" key="1">
    <source>
        <dbReference type="SAM" id="MobiDB-lite"/>
    </source>
</evidence>
<proteinExistence type="predicted"/>
<evidence type="ECO:0000313" key="3">
    <source>
        <dbReference type="Proteomes" id="UP000241206"/>
    </source>
</evidence>
<dbReference type="Proteomes" id="UP000241206">
    <property type="component" value="Unassembled WGS sequence"/>
</dbReference>
<keyword evidence="3" id="KW-1185">Reference proteome</keyword>
<gene>
    <name evidence="2" type="ORF">CV103_14665</name>
</gene>
<feature type="compositionally biased region" description="Low complexity" evidence="1">
    <location>
        <begin position="68"/>
        <end position="78"/>
    </location>
</feature>
<protein>
    <submittedName>
        <fullName evidence="2">Uncharacterized protein</fullName>
    </submittedName>
</protein>
<reference evidence="2 3" key="1">
    <citation type="submission" date="2017-11" db="EMBL/GenBank/DDBJ databases">
        <title>Sphingomonas oleivorans sp. nov., isolated from oil-contaminated soil.</title>
        <authorList>
            <person name="Wang L."/>
            <person name="Chen L."/>
        </authorList>
    </citation>
    <scope>NUCLEOTIDE SEQUENCE [LARGE SCALE GENOMIC DNA]</scope>
    <source>
        <strain evidence="2 3">K101</strain>
    </source>
</reference>
<feature type="region of interest" description="Disordered" evidence="1">
    <location>
        <begin position="60"/>
        <end position="97"/>
    </location>
</feature>
<dbReference type="AlphaFoldDB" id="A0A2T4HS66"/>
<comment type="caution">
    <text evidence="2">The sequence shown here is derived from an EMBL/GenBank/DDBJ whole genome shotgun (WGS) entry which is preliminary data.</text>
</comment>
<organism evidence="2 3">
    <name type="scientific">Edaphosphingomonas fennica</name>
    <dbReference type="NCBI Taxonomy" id="114404"/>
    <lineage>
        <taxon>Bacteria</taxon>
        <taxon>Pseudomonadati</taxon>
        <taxon>Pseudomonadota</taxon>
        <taxon>Alphaproteobacteria</taxon>
        <taxon>Sphingomonadales</taxon>
        <taxon>Rhizorhabdaceae</taxon>
        <taxon>Edaphosphingomonas</taxon>
    </lineage>
</organism>
<evidence type="ECO:0000313" key="2">
    <source>
        <dbReference type="EMBL" id="PTD18655.1"/>
    </source>
</evidence>
<dbReference type="EMBL" id="PHHF01000062">
    <property type="protein sequence ID" value="PTD18655.1"/>
    <property type="molecule type" value="Genomic_DNA"/>
</dbReference>
<sequence length="97" mass="10830">MEAALGMKTDRETQRRLVGIIKRLDEALELLDQMDRGDGDGAAFIQRAVNRAKRELRSNFGRYAAPLPSQRSRAPGARSSRRPSRGPRVLIDRGDLA</sequence>